<accession>A0ABP6DJE9</accession>
<organism evidence="1 2">
    <name type="scientific">Nonomuraea recticatena</name>
    <dbReference type="NCBI Taxonomy" id="46178"/>
    <lineage>
        <taxon>Bacteria</taxon>
        <taxon>Bacillati</taxon>
        <taxon>Actinomycetota</taxon>
        <taxon>Actinomycetes</taxon>
        <taxon>Streptosporangiales</taxon>
        <taxon>Streptosporangiaceae</taxon>
        <taxon>Nonomuraea</taxon>
    </lineage>
</organism>
<dbReference type="EMBL" id="BAAATE010000001">
    <property type="protein sequence ID" value="GAA2644023.1"/>
    <property type="molecule type" value="Genomic_DNA"/>
</dbReference>
<evidence type="ECO:0000313" key="1">
    <source>
        <dbReference type="EMBL" id="GAA2644023.1"/>
    </source>
</evidence>
<proteinExistence type="predicted"/>
<gene>
    <name evidence="1" type="ORF">GCM10010412_005060</name>
</gene>
<protein>
    <recommendedName>
        <fullName evidence="3">Gfo/Idh/MocA-like oxidoreductase C-terminal domain-containing protein</fullName>
    </recommendedName>
</protein>
<dbReference type="RefSeq" id="WP_346142847.1">
    <property type="nucleotide sequence ID" value="NZ_BAAATE010000001.1"/>
</dbReference>
<comment type="caution">
    <text evidence="1">The sequence shown here is derived from an EMBL/GenBank/DDBJ whole genome shotgun (WGS) entry which is preliminary data.</text>
</comment>
<dbReference type="Proteomes" id="UP001501666">
    <property type="component" value="Unassembled WGS sequence"/>
</dbReference>
<evidence type="ECO:0000313" key="2">
    <source>
        <dbReference type="Proteomes" id="UP001501666"/>
    </source>
</evidence>
<keyword evidence="2" id="KW-1185">Reference proteome</keyword>
<evidence type="ECO:0008006" key="3">
    <source>
        <dbReference type="Google" id="ProtNLM"/>
    </source>
</evidence>
<name>A0ABP6DJE9_9ACTN</name>
<sequence length="78" mass="7803">MVDFRDGSEELVDTHVIAGPSAAGGHGGGDAGLTDAFLAAVSTGDPSLLRSDAAASLATHRVVWAAERARLSGTVVTL</sequence>
<reference evidence="2" key="1">
    <citation type="journal article" date="2019" name="Int. J. Syst. Evol. Microbiol.">
        <title>The Global Catalogue of Microorganisms (GCM) 10K type strain sequencing project: providing services to taxonomists for standard genome sequencing and annotation.</title>
        <authorList>
            <consortium name="The Broad Institute Genomics Platform"/>
            <consortium name="The Broad Institute Genome Sequencing Center for Infectious Disease"/>
            <person name="Wu L."/>
            <person name="Ma J."/>
        </authorList>
    </citation>
    <scope>NUCLEOTIDE SEQUENCE [LARGE SCALE GENOMIC DNA]</scope>
    <source>
        <strain evidence="2">JCM 6835</strain>
    </source>
</reference>
<dbReference type="Gene3D" id="3.30.360.10">
    <property type="entry name" value="Dihydrodipicolinate Reductase, domain 2"/>
    <property type="match status" value="1"/>
</dbReference>